<dbReference type="EMBL" id="JAACJM010000224">
    <property type="protein sequence ID" value="KAF5336721.1"/>
    <property type="molecule type" value="Genomic_DNA"/>
</dbReference>
<dbReference type="Pfam" id="PF00400">
    <property type="entry name" value="WD40"/>
    <property type="match status" value="1"/>
</dbReference>
<dbReference type="InterPro" id="IPR015943">
    <property type="entry name" value="WD40/YVTN_repeat-like_dom_sf"/>
</dbReference>
<evidence type="ECO:0000256" key="3">
    <source>
        <dbReference type="ARBA" id="ARBA00022694"/>
    </source>
</evidence>
<evidence type="ECO:0000256" key="5">
    <source>
        <dbReference type="ARBA" id="ARBA00023242"/>
    </source>
</evidence>
<evidence type="ECO:0008006" key="10">
    <source>
        <dbReference type="Google" id="ProtNLM"/>
    </source>
</evidence>
<dbReference type="GO" id="GO:0005829">
    <property type="term" value="C:cytosol"/>
    <property type="evidence" value="ECO:0007669"/>
    <property type="project" value="TreeGrafter"/>
</dbReference>
<dbReference type="GO" id="GO:0043527">
    <property type="term" value="C:tRNA methyltransferase complex"/>
    <property type="evidence" value="ECO:0007669"/>
    <property type="project" value="TreeGrafter"/>
</dbReference>
<dbReference type="InterPro" id="IPR028884">
    <property type="entry name" value="Trm82"/>
</dbReference>
<feature type="compositionally biased region" description="Polar residues" evidence="7">
    <location>
        <begin position="129"/>
        <end position="141"/>
    </location>
</feature>
<feature type="compositionally biased region" description="Basic and acidic residues" evidence="7">
    <location>
        <begin position="578"/>
        <end position="590"/>
    </location>
</feature>
<accession>A0A8H5C8Y1</accession>
<dbReference type="SUPFAM" id="SSF50978">
    <property type="entry name" value="WD40 repeat-like"/>
    <property type="match status" value="1"/>
</dbReference>
<keyword evidence="4 6" id="KW-0677">Repeat</keyword>
<feature type="compositionally biased region" description="Basic residues" evidence="7">
    <location>
        <begin position="202"/>
        <end position="212"/>
    </location>
</feature>
<comment type="similarity">
    <text evidence="6">Belongs to the WD repeat TRM82 family.</text>
</comment>
<dbReference type="GO" id="GO:0005634">
    <property type="term" value="C:nucleus"/>
    <property type="evidence" value="ECO:0007669"/>
    <property type="project" value="UniProtKB-SubCell"/>
</dbReference>
<dbReference type="Gene3D" id="2.130.10.10">
    <property type="entry name" value="YVTN repeat-like/Quinoprotein amine dehydrogenase"/>
    <property type="match status" value="2"/>
</dbReference>
<sequence>MASCFPRTILLVGSPVIVISGSHIQIIDEETGNVLKSTLDSPSEVKDSLKKSGPIRSAVLDPSKTHLATLADDKLLKIWKLDGLELLHERELPKRPTSTVFTDDGQTIVVADKFGDVFSYPLHPEPTPSKETQPEATSERNPQADPEHTRQPEPSKSTSGSVAEPSNTTTDLNPDPTSSQPSQSQNSKDPNPEPEPEPEPKKAKRRRKPKGPKKPENPPVPRDSLVSHAATSGTLILGHTSLLIACLLAKDEKGLNYIVTSDRDEHIRVSWYPQGYVIESYCLGSTQFISALHIPSFQPSVLISGGGDKSLMVWDWLSGKLHCEIVIWDKVEKFVAVKVKPYKRKENGNVKKAREGTELSEGVDMEVEGDSTPDAPVLVDEPEEEKVLVVQKITTSESQDGKRWILFSVVGATALFVTAYPQSTDSGFSSSAEIQTIDLGKPVLDFTTDEKGLVWACVDVNWDGPSEDLSSIAEVSPEDMPERSKKILETLNSKSHLIPATTEEIASLDLYSTLQTLPKNRGDEDGEGGDTPAGVAGPVPKYTRPRQGPNGGKKEKGKLKSKQAVRKALEDGPGEVSGEEREVKRPKADSENENDSQGVPMNI</sequence>
<comment type="subcellular location">
    <subcellularLocation>
        <location evidence="1 6">Nucleus</location>
    </subcellularLocation>
</comment>
<dbReference type="PANTHER" id="PTHR16288">
    <property type="entry name" value="WD40 REPEAT PROTEIN 4"/>
    <property type="match status" value="1"/>
</dbReference>
<feature type="compositionally biased region" description="Polar residues" evidence="7">
    <location>
        <begin position="154"/>
        <end position="172"/>
    </location>
</feature>
<feature type="region of interest" description="Disordered" evidence="7">
    <location>
        <begin position="353"/>
        <end position="375"/>
    </location>
</feature>
<proteinExistence type="inferred from homology"/>
<gene>
    <name evidence="8" type="ORF">D9758_015084</name>
</gene>
<comment type="function">
    <text evidence="6">Required for the formation of N(7)-methylguanine at position 46 (m7G46) in tRNA. In the complex, it is required to stabilize and induce conformational changes of the catalytic subunit.</text>
</comment>
<dbReference type="UniPathway" id="UPA00989"/>
<feature type="compositionally biased region" description="Basic residues" evidence="7">
    <location>
        <begin position="555"/>
        <end position="565"/>
    </location>
</feature>
<name>A0A8H5C8Y1_9AGAR</name>
<keyword evidence="3 6" id="KW-0819">tRNA processing</keyword>
<dbReference type="InterPro" id="IPR036322">
    <property type="entry name" value="WD40_repeat_dom_sf"/>
</dbReference>
<dbReference type="PANTHER" id="PTHR16288:SF0">
    <property type="entry name" value="TRNA (GUANINE-N(7)-)-METHYLTRANSFERASE NON-CATALYTIC SUBUNIT WDR4"/>
    <property type="match status" value="1"/>
</dbReference>
<evidence type="ECO:0000256" key="1">
    <source>
        <dbReference type="ARBA" id="ARBA00004123"/>
    </source>
</evidence>
<feature type="compositionally biased region" description="Acidic residues" evidence="7">
    <location>
        <begin position="361"/>
        <end position="371"/>
    </location>
</feature>
<dbReference type="AlphaFoldDB" id="A0A8H5C8Y1"/>
<keyword evidence="5 6" id="KW-0539">Nucleus</keyword>
<comment type="caution">
    <text evidence="8">The sequence shown here is derived from an EMBL/GenBank/DDBJ whole genome shotgun (WGS) entry which is preliminary data.</text>
</comment>
<comment type="pathway">
    <text evidence="6">tRNA modification; N(7)-methylguanine-tRNA biosynthesis.</text>
</comment>
<feature type="compositionally biased region" description="Low complexity" evidence="7">
    <location>
        <begin position="173"/>
        <end position="189"/>
    </location>
</feature>
<dbReference type="HAMAP" id="MF_03056">
    <property type="entry name" value="TRM82"/>
    <property type="match status" value="1"/>
</dbReference>
<organism evidence="8 9">
    <name type="scientific">Tetrapyrgos nigripes</name>
    <dbReference type="NCBI Taxonomy" id="182062"/>
    <lineage>
        <taxon>Eukaryota</taxon>
        <taxon>Fungi</taxon>
        <taxon>Dikarya</taxon>
        <taxon>Basidiomycota</taxon>
        <taxon>Agaricomycotina</taxon>
        <taxon>Agaricomycetes</taxon>
        <taxon>Agaricomycetidae</taxon>
        <taxon>Agaricales</taxon>
        <taxon>Marasmiineae</taxon>
        <taxon>Marasmiaceae</taxon>
        <taxon>Tetrapyrgos</taxon>
    </lineage>
</organism>
<evidence type="ECO:0000313" key="8">
    <source>
        <dbReference type="EMBL" id="KAF5336721.1"/>
    </source>
</evidence>
<evidence type="ECO:0000256" key="4">
    <source>
        <dbReference type="ARBA" id="ARBA00022737"/>
    </source>
</evidence>
<keyword evidence="2 6" id="KW-0853">WD repeat</keyword>
<dbReference type="OrthoDB" id="339900at2759"/>
<dbReference type="GO" id="GO:0106004">
    <property type="term" value="P:tRNA (guanine-N7)-methylation"/>
    <property type="evidence" value="ECO:0007669"/>
    <property type="project" value="UniProtKB-UniRule"/>
</dbReference>
<evidence type="ECO:0000313" key="9">
    <source>
        <dbReference type="Proteomes" id="UP000559256"/>
    </source>
</evidence>
<evidence type="ECO:0000256" key="2">
    <source>
        <dbReference type="ARBA" id="ARBA00022574"/>
    </source>
</evidence>
<feature type="region of interest" description="Disordered" evidence="7">
    <location>
        <begin position="119"/>
        <end position="225"/>
    </location>
</feature>
<dbReference type="InterPro" id="IPR001680">
    <property type="entry name" value="WD40_rpt"/>
</dbReference>
<keyword evidence="9" id="KW-1185">Reference proteome</keyword>
<evidence type="ECO:0000256" key="7">
    <source>
        <dbReference type="SAM" id="MobiDB-lite"/>
    </source>
</evidence>
<evidence type="ECO:0000256" key="6">
    <source>
        <dbReference type="HAMAP-Rule" id="MF_03056"/>
    </source>
</evidence>
<dbReference type="SMART" id="SM00320">
    <property type="entry name" value="WD40"/>
    <property type="match status" value="2"/>
</dbReference>
<feature type="region of interest" description="Disordered" evidence="7">
    <location>
        <begin position="517"/>
        <end position="603"/>
    </location>
</feature>
<reference evidence="8 9" key="1">
    <citation type="journal article" date="2020" name="ISME J.">
        <title>Uncovering the hidden diversity of litter-decomposition mechanisms in mushroom-forming fungi.</title>
        <authorList>
            <person name="Floudas D."/>
            <person name="Bentzer J."/>
            <person name="Ahren D."/>
            <person name="Johansson T."/>
            <person name="Persson P."/>
            <person name="Tunlid A."/>
        </authorList>
    </citation>
    <scope>NUCLEOTIDE SEQUENCE [LARGE SCALE GENOMIC DNA]</scope>
    <source>
        <strain evidence="8 9">CBS 291.85</strain>
    </source>
</reference>
<dbReference type="Proteomes" id="UP000559256">
    <property type="component" value="Unassembled WGS sequence"/>
</dbReference>
<protein>
    <recommendedName>
        <fullName evidence="10">Transfer RNA methyltransferase 82</fullName>
    </recommendedName>
</protein>